<evidence type="ECO:0000259" key="10">
    <source>
        <dbReference type="PROSITE" id="PS51207"/>
    </source>
</evidence>
<dbReference type="PANTHER" id="PTHR11599">
    <property type="entry name" value="PROTEASOME SUBUNIT ALPHA/BETA"/>
    <property type="match status" value="1"/>
</dbReference>
<dbReference type="Pfam" id="PF02194">
    <property type="entry name" value="PXA"/>
    <property type="match status" value="1"/>
</dbReference>
<dbReference type="HOGENOM" id="CLU_023306_0_0_1"/>
<dbReference type="SUPFAM" id="SSF56235">
    <property type="entry name" value="N-terminal nucleophile aminohydrolases (Ntn hydrolases)"/>
    <property type="match status" value="1"/>
</dbReference>
<dbReference type="GO" id="GO:0005634">
    <property type="term" value="C:nucleus"/>
    <property type="evidence" value="ECO:0007669"/>
    <property type="project" value="UniProtKB-SubCell"/>
</dbReference>
<dbReference type="GO" id="GO:0005737">
    <property type="term" value="C:cytoplasm"/>
    <property type="evidence" value="ECO:0007669"/>
    <property type="project" value="UniProtKB-SubCell"/>
</dbReference>
<dbReference type="GO" id="GO:0006511">
    <property type="term" value="P:ubiquitin-dependent protein catabolic process"/>
    <property type="evidence" value="ECO:0007669"/>
    <property type="project" value="InterPro"/>
</dbReference>
<accession>A0A074S6Q0</accession>
<dbReference type="Pfam" id="PF00227">
    <property type="entry name" value="Proteasome"/>
    <property type="match status" value="1"/>
</dbReference>
<evidence type="ECO:0000313" key="11">
    <source>
        <dbReference type="EMBL" id="KEP54909.1"/>
    </source>
</evidence>
<protein>
    <submittedName>
        <fullName evidence="11">20S proteasome subunit alpha 2</fullName>
    </submittedName>
</protein>
<evidence type="ECO:0000256" key="7">
    <source>
        <dbReference type="PROSITE-ProRule" id="PRU00808"/>
    </source>
</evidence>
<gene>
    <name evidence="11" type="ORF">V565_011100</name>
</gene>
<dbReference type="InterPro" id="IPR023332">
    <property type="entry name" value="Proteasome_alpha-type"/>
</dbReference>
<dbReference type="InterPro" id="IPR029055">
    <property type="entry name" value="Ntn_hydrolases_N"/>
</dbReference>
<dbReference type="FunFam" id="3.60.20.10:FF:000028">
    <property type="entry name" value="Proteasome subunit alpha type"/>
    <property type="match status" value="1"/>
</dbReference>
<evidence type="ECO:0000256" key="4">
    <source>
        <dbReference type="ARBA" id="ARBA00022490"/>
    </source>
</evidence>
<keyword evidence="9" id="KW-0812">Transmembrane</keyword>
<feature type="compositionally biased region" description="Polar residues" evidence="8">
    <location>
        <begin position="280"/>
        <end position="290"/>
    </location>
</feature>
<feature type="transmembrane region" description="Helical" evidence="9">
    <location>
        <begin position="587"/>
        <end position="611"/>
    </location>
</feature>
<dbReference type="CDD" id="cd03750">
    <property type="entry name" value="proteasome_alpha_type_2"/>
    <property type="match status" value="1"/>
</dbReference>
<keyword evidence="6" id="KW-0539">Nucleus</keyword>
<feature type="domain" description="PXA" evidence="10">
    <location>
        <begin position="333"/>
        <end position="516"/>
    </location>
</feature>
<dbReference type="STRING" id="1423351.A0A074S6Q0"/>
<evidence type="ECO:0000256" key="9">
    <source>
        <dbReference type="SAM" id="Phobius"/>
    </source>
</evidence>
<comment type="subcellular location">
    <subcellularLocation>
        <location evidence="3">Cytoplasm</location>
    </subcellularLocation>
    <subcellularLocation>
        <location evidence="2">Nucleus</location>
    </subcellularLocation>
</comment>
<keyword evidence="4" id="KW-0963">Cytoplasm</keyword>
<keyword evidence="9" id="KW-0472">Membrane</keyword>
<dbReference type="AlphaFoldDB" id="A0A074S6Q0"/>
<sequence length="722" mass="79679">MSAAGGGGAYSFSLTTFSPSGKLVQIEHALAVVAQGTTSLGIKATNGIVIATEKKSSSILVDESAIDKVCVICPNIGIVYSGMGPDYRVLTAKARKSAQAYWKIYGEYPPTRVLVQSIATVMQEATQSGGVRPFGVSLLVAGWDSHRGPTLYQVDPSGSYWAWKASAIGKNMTNAKTFLEKRYNDDISLEDAIHTALLTLKEGFEGQMTEKTIEIGVITVPTAEEIAEVPTGGARVKPVFPYMDGPLRSVSWVSAKTGQQSVPEAVDSDLPKLAQKPPTVRSQSIRSGTSEPPKPKVHVSLARRLLFPALLPTSPLPPILMLDLSEDDPVLVELNKELYDFLALSLRAFVQTWWGQITPRDRDLMPQITRVLTHVIQDIERRASRIDLSDLVLRQVPALVDLHLSDYRVAAMRIDTAFTNTSPSPTIQGLFHMLQPHVAIQTNQEPGAPIISQIYLRQLVENILRLSLPPEDWESETERCIVREIVACVVLGNMFKKFAQPWFLHQIVLGYSRMVRKSKKSLARFQVPSVQVLVIFVLSAMQTISSLALSIISTFQYLVALTHAANRAYERRKSRQRRNTSDLGLRSMCLSIASEVVLIHVFCSRLIPFMLSRMISPASLTVAIQTGKRALFPNDGWPGPAPAEPTIEEQLLLREQLESRLGELCQPWLANVLLGNSRKIQALTIKQALDPFSESAEINSHLLVILLDLVVSELWPELSKPS</sequence>
<name>A0A074S6Q0_9AGAM</name>
<keyword evidence="9" id="KW-1133">Transmembrane helix</keyword>
<dbReference type="InterPro" id="IPR050115">
    <property type="entry name" value="Proteasome_alpha"/>
</dbReference>
<dbReference type="InterPro" id="IPR003114">
    <property type="entry name" value="Phox_assoc"/>
</dbReference>
<feature type="transmembrane region" description="Helical" evidence="9">
    <location>
        <begin position="547"/>
        <end position="566"/>
    </location>
</feature>
<dbReference type="OrthoDB" id="431557at2759"/>
<evidence type="ECO:0000256" key="1">
    <source>
        <dbReference type="ARBA" id="ARBA00002000"/>
    </source>
</evidence>
<feature type="region of interest" description="Disordered" evidence="8">
    <location>
        <begin position="261"/>
        <end position="295"/>
    </location>
</feature>
<dbReference type="Proteomes" id="UP000027456">
    <property type="component" value="Unassembled WGS sequence"/>
</dbReference>
<evidence type="ECO:0000256" key="3">
    <source>
        <dbReference type="ARBA" id="ARBA00004496"/>
    </source>
</evidence>
<evidence type="ECO:0000256" key="2">
    <source>
        <dbReference type="ARBA" id="ARBA00004123"/>
    </source>
</evidence>
<dbReference type="PROSITE" id="PS51207">
    <property type="entry name" value="PXA"/>
    <property type="match status" value="1"/>
</dbReference>
<comment type="function">
    <text evidence="1">The proteasome is a multicatalytic proteinase complex which is characterized by its ability to cleave peptides with Arg, Phe, Tyr, Leu, and Glu adjacent to the leaving group at neutral or slightly basic pH. The proteasome has an ATP-dependent proteolytic activity.</text>
</comment>
<dbReference type="SMART" id="SM00948">
    <property type="entry name" value="Proteasome_A_N"/>
    <property type="match status" value="1"/>
</dbReference>
<dbReference type="InterPro" id="IPR001353">
    <property type="entry name" value="Proteasome_sua/b"/>
</dbReference>
<comment type="caution">
    <text evidence="11">The sequence shown here is derived from an EMBL/GenBank/DDBJ whole genome shotgun (WGS) entry which is preliminary data.</text>
</comment>
<keyword evidence="12" id="KW-1185">Reference proteome</keyword>
<evidence type="ECO:0000256" key="8">
    <source>
        <dbReference type="SAM" id="MobiDB-lite"/>
    </source>
</evidence>
<organism evidence="11 12">
    <name type="scientific">Rhizoctonia solani 123E</name>
    <dbReference type="NCBI Taxonomy" id="1423351"/>
    <lineage>
        <taxon>Eukaryota</taxon>
        <taxon>Fungi</taxon>
        <taxon>Dikarya</taxon>
        <taxon>Basidiomycota</taxon>
        <taxon>Agaricomycotina</taxon>
        <taxon>Agaricomycetes</taxon>
        <taxon>Cantharellales</taxon>
        <taxon>Ceratobasidiaceae</taxon>
        <taxon>Rhizoctonia</taxon>
    </lineage>
</organism>
<dbReference type="InterPro" id="IPR000426">
    <property type="entry name" value="Proteasome_asu_N"/>
</dbReference>
<dbReference type="Gene3D" id="3.60.20.10">
    <property type="entry name" value="Glutamine Phosphoribosylpyrophosphate, subunit 1, domain 1"/>
    <property type="match status" value="1"/>
</dbReference>
<comment type="similarity">
    <text evidence="7">Belongs to the peptidase T1A family.</text>
</comment>
<dbReference type="GO" id="GO:0019773">
    <property type="term" value="C:proteasome core complex, alpha-subunit complex"/>
    <property type="evidence" value="ECO:0007669"/>
    <property type="project" value="UniProtKB-UniRule"/>
</dbReference>
<dbReference type="EMBL" id="AZST01000015">
    <property type="protein sequence ID" value="KEP54909.1"/>
    <property type="molecule type" value="Genomic_DNA"/>
</dbReference>
<evidence type="ECO:0000313" key="12">
    <source>
        <dbReference type="Proteomes" id="UP000027456"/>
    </source>
</evidence>
<dbReference type="SMART" id="SM00313">
    <property type="entry name" value="PXA"/>
    <property type="match status" value="1"/>
</dbReference>
<keyword evidence="5 7" id="KW-0647">Proteasome</keyword>
<proteinExistence type="inferred from homology"/>
<dbReference type="Pfam" id="PF10584">
    <property type="entry name" value="Proteasome_A_N"/>
    <property type="match status" value="1"/>
</dbReference>
<dbReference type="PROSITE" id="PS51475">
    <property type="entry name" value="PROTEASOME_ALPHA_2"/>
    <property type="match status" value="1"/>
</dbReference>
<reference evidence="11 12" key="1">
    <citation type="submission" date="2013-12" db="EMBL/GenBank/DDBJ databases">
        <authorList>
            <person name="Cubeta M."/>
            <person name="Pakala S."/>
            <person name="Fedorova N."/>
            <person name="Thomas E."/>
            <person name="Dean R."/>
            <person name="Jabaji S."/>
            <person name="Neate S."/>
            <person name="Toda T."/>
            <person name="Tavantzis S."/>
            <person name="Vilgalys R."/>
            <person name="Bharathan N."/>
            <person name="Pakala S."/>
            <person name="Losada L.S."/>
            <person name="Zafar N."/>
            <person name="Nierman W."/>
        </authorList>
    </citation>
    <scope>NUCLEOTIDE SEQUENCE [LARGE SCALE GENOMIC DNA]</scope>
    <source>
        <strain evidence="11 12">123E</strain>
    </source>
</reference>
<evidence type="ECO:0000256" key="5">
    <source>
        <dbReference type="ARBA" id="ARBA00022942"/>
    </source>
</evidence>
<evidence type="ECO:0000256" key="6">
    <source>
        <dbReference type="ARBA" id="ARBA00023242"/>
    </source>
</evidence>